<dbReference type="GO" id="GO:0016020">
    <property type="term" value="C:membrane"/>
    <property type="evidence" value="ECO:0007669"/>
    <property type="project" value="UniProtKB-SubCell"/>
</dbReference>
<proteinExistence type="inferred from homology"/>
<dbReference type="PANTHER" id="PTHR32322">
    <property type="entry name" value="INNER MEMBRANE TRANSPORTER"/>
    <property type="match status" value="1"/>
</dbReference>
<evidence type="ECO:0000256" key="4">
    <source>
        <dbReference type="ARBA" id="ARBA00022989"/>
    </source>
</evidence>
<comment type="caution">
    <text evidence="8">The sequence shown here is derived from an EMBL/GenBank/DDBJ whole genome shotgun (WGS) entry which is preliminary data.</text>
</comment>
<evidence type="ECO:0000256" key="3">
    <source>
        <dbReference type="ARBA" id="ARBA00022692"/>
    </source>
</evidence>
<dbReference type="SUPFAM" id="SSF103481">
    <property type="entry name" value="Multidrug resistance efflux transporter EmrE"/>
    <property type="match status" value="2"/>
</dbReference>
<reference evidence="8" key="1">
    <citation type="journal article" date="2020" name="mSystems">
        <title>Genome- and Community-Level Interaction Insights into Carbon Utilization and Element Cycling Functions of Hydrothermarchaeota in Hydrothermal Sediment.</title>
        <authorList>
            <person name="Zhou Z."/>
            <person name="Liu Y."/>
            <person name="Xu W."/>
            <person name="Pan J."/>
            <person name="Luo Z.H."/>
            <person name="Li M."/>
        </authorList>
    </citation>
    <scope>NUCLEOTIDE SEQUENCE [LARGE SCALE GENOMIC DNA]</scope>
    <source>
        <strain evidence="8">SpSt-418</strain>
    </source>
</reference>
<evidence type="ECO:0000256" key="1">
    <source>
        <dbReference type="ARBA" id="ARBA00004141"/>
    </source>
</evidence>
<feature type="transmembrane region" description="Helical" evidence="6">
    <location>
        <begin position="201"/>
        <end position="220"/>
    </location>
</feature>
<name>A0A7C3KD64_9CYAN</name>
<feature type="transmembrane region" description="Helical" evidence="6">
    <location>
        <begin position="67"/>
        <end position="85"/>
    </location>
</feature>
<dbReference type="InterPro" id="IPR050638">
    <property type="entry name" value="AA-Vitamin_Transporters"/>
</dbReference>
<dbReference type="EMBL" id="DSRU01000086">
    <property type="protein sequence ID" value="HFM97510.1"/>
    <property type="molecule type" value="Genomic_DNA"/>
</dbReference>
<feature type="transmembrane region" description="Helical" evidence="6">
    <location>
        <begin position="119"/>
        <end position="137"/>
    </location>
</feature>
<feature type="domain" description="EamA" evidence="7">
    <location>
        <begin position="146"/>
        <end position="274"/>
    </location>
</feature>
<dbReference type="PANTHER" id="PTHR32322:SF9">
    <property type="entry name" value="AMINO-ACID METABOLITE EFFLUX PUMP-RELATED"/>
    <property type="match status" value="1"/>
</dbReference>
<feature type="transmembrane region" description="Helical" evidence="6">
    <location>
        <begin position="36"/>
        <end position="55"/>
    </location>
</feature>
<dbReference type="InterPro" id="IPR037185">
    <property type="entry name" value="EmrE-like"/>
</dbReference>
<keyword evidence="4 6" id="KW-1133">Transmembrane helix</keyword>
<keyword evidence="3 6" id="KW-0812">Transmembrane</keyword>
<comment type="subcellular location">
    <subcellularLocation>
        <location evidence="1">Membrane</location>
        <topology evidence="1">Multi-pass membrane protein</topology>
    </subcellularLocation>
</comment>
<dbReference type="Pfam" id="PF00892">
    <property type="entry name" value="EamA"/>
    <property type="match status" value="2"/>
</dbReference>
<keyword evidence="5 6" id="KW-0472">Membrane</keyword>
<dbReference type="AlphaFoldDB" id="A0A7C3KD64"/>
<evidence type="ECO:0000313" key="8">
    <source>
        <dbReference type="EMBL" id="HFM97510.1"/>
    </source>
</evidence>
<evidence type="ECO:0000256" key="5">
    <source>
        <dbReference type="ARBA" id="ARBA00023136"/>
    </source>
</evidence>
<feature type="transmembrane region" description="Helical" evidence="6">
    <location>
        <begin position="91"/>
        <end position="110"/>
    </location>
</feature>
<comment type="similarity">
    <text evidence="2">Belongs to the EamA transporter family.</text>
</comment>
<protein>
    <submittedName>
        <fullName evidence="8">DMT family transporter</fullName>
    </submittedName>
</protein>
<feature type="transmembrane region" description="Helical" evidence="6">
    <location>
        <begin position="173"/>
        <end position="195"/>
    </location>
</feature>
<evidence type="ECO:0000259" key="7">
    <source>
        <dbReference type="Pfam" id="PF00892"/>
    </source>
</evidence>
<accession>A0A7C3KD64</accession>
<sequence>MSPLRPIALTTLAMLAFASNSLLCRMALKHTNIDPVSFTSVRLISGALVLGVLLISRGDRVYKPGNWRSAFALFVYAAGFSVAYLRLPAGVGALLLFGAVQITMISYGLWTGERFQRSQVIGGVIALAGLIGLLLPGLSTPPLLSSLLMVSAGIAWGVYSLRGQRTDDPSGTTAGNFLRAVPLAIALSVMTLPTFTWDNVGAGYAIASGAIASGLGYTIWYQAMPHLQATQASIVQLSVPIITAIGAVFFLREPITLRLGLAAIAVLGGIALVIWQRSPRKNQGICR</sequence>
<evidence type="ECO:0000256" key="2">
    <source>
        <dbReference type="ARBA" id="ARBA00007362"/>
    </source>
</evidence>
<feature type="transmembrane region" description="Helical" evidence="6">
    <location>
        <begin position="143"/>
        <end position="161"/>
    </location>
</feature>
<feature type="transmembrane region" description="Helical" evidence="6">
    <location>
        <begin position="257"/>
        <end position="275"/>
    </location>
</feature>
<evidence type="ECO:0000256" key="6">
    <source>
        <dbReference type="SAM" id="Phobius"/>
    </source>
</evidence>
<feature type="domain" description="EamA" evidence="7">
    <location>
        <begin position="7"/>
        <end position="134"/>
    </location>
</feature>
<organism evidence="8">
    <name type="scientific">Oscillatoriales cyanobacterium SpSt-418</name>
    <dbReference type="NCBI Taxonomy" id="2282169"/>
    <lineage>
        <taxon>Bacteria</taxon>
        <taxon>Bacillati</taxon>
        <taxon>Cyanobacteriota</taxon>
        <taxon>Cyanophyceae</taxon>
        <taxon>Oscillatoriophycideae</taxon>
        <taxon>Oscillatoriales</taxon>
    </lineage>
</organism>
<dbReference type="InterPro" id="IPR000620">
    <property type="entry name" value="EamA_dom"/>
</dbReference>
<gene>
    <name evidence="8" type="ORF">ENR64_07025</name>
</gene>
<feature type="transmembrane region" description="Helical" evidence="6">
    <location>
        <begin position="232"/>
        <end position="251"/>
    </location>
</feature>